<proteinExistence type="predicted"/>
<evidence type="ECO:0000313" key="1">
    <source>
        <dbReference type="EMBL" id="CAG6473897.1"/>
    </source>
</evidence>
<sequence>MDKPLPDSARNDVPLATVRALVHDDLDVRDDRTDTGRRIAQVHRHVLQPGPLLAFRVGRNQAVTCNSLALGVDDLLADVITLDLLQWGDLEVGVGRPECLDVVDQVDPDGGTRLVRVSAGYGVLGGDQRNHGSGQKQ</sequence>
<reference evidence="1" key="1">
    <citation type="submission" date="2021-05" db="EMBL/GenBank/DDBJ databases">
        <authorList>
            <person name="Alioto T."/>
            <person name="Alioto T."/>
            <person name="Gomez Garrido J."/>
        </authorList>
    </citation>
    <scope>NUCLEOTIDE SEQUENCE</scope>
</reference>
<dbReference type="EMBL" id="HBUE01073769">
    <property type="protein sequence ID" value="CAG6473897.1"/>
    <property type="molecule type" value="Transcribed_RNA"/>
</dbReference>
<protein>
    <submittedName>
        <fullName evidence="1">(northern house mosquito) hypothetical protein</fullName>
    </submittedName>
</protein>
<organism evidence="1">
    <name type="scientific">Culex pipiens</name>
    <name type="common">House mosquito</name>
    <dbReference type="NCBI Taxonomy" id="7175"/>
    <lineage>
        <taxon>Eukaryota</taxon>
        <taxon>Metazoa</taxon>
        <taxon>Ecdysozoa</taxon>
        <taxon>Arthropoda</taxon>
        <taxon>Hexapoda</taxon>
        <taxon>Insecta</taxon>
        <taxon>Pterygota</taxon>
        <taxon>Neoptera</taxon>
        <taxon>Endopterygota</taxon>
        <taxon>Diptera</taxon>
        <taxon>Nematocera</taxon>
        <taxon>Culicoidea</taxon>
        <taxon>Culicidae</taxon>
        <taxon>Culicinae</taxon>
        <taxon>Culicini</taxon>
        <taxon>Culex</taxon>
        <taxon>Culex</taxon>
    </lineage>
</organism>
<accession>A0A8D8BEB9</accession>
<dbReference type="AlphaFoldDB" id="A0A8D8BEB9"/>
<name>A0A8D8BEB9_CULPI</name>